<dbReference type="EMBL" id="GBXM01021988">
    <property type="protein sequence ID" value="JAH86589.1"/>
    <property type="molecule type" value="Transcribed_RNA"/>
</dbReference>
<protein>
    <submittedName>
        <fullName evidence="1">Uncharacterized protein</fullName>
    </submittedName>
</protein>
<reference evidence="1" key="2">
    <citation type="journal article" date="2015" name="Fish Shellfish Immunol.">
        <title>Early steps in the European eel (Anguilla anguilla)-Vibrio vulnificus interaction in the gills: Role of the RtxA13 toxin.</title>
        <authorList>
            <person name="Callol A."/>
            <person name="Pajuelo D."/>
            <person name="Ebbesson L."/>
            <person name="Teles M."/>
            <person name="MacKenzie S."/>
            <person name="Amaro C."/>
        </authorList>
    </citation>
    <scope>NUCLEOTIDE SEQUENCE</scope>
</reference>
<dbReference type="AlphaFoldDB" id="A0A0E9W879"/>
<sequence>MLKYPALEYSSSAHLGIQPESYKPTSALHCHLSPVSCISVTCIIVFPKQRSLYNRLTGIHDDR</sequence>
<accession>A0A0E9W879</accession>
<proteinExistence type="predicted"/>
<organism evidence="1">
    <name type="scientific">Anguilla anguilla</name>
    <name type="common">European freshwater eel</name>
    <name type="synonym">Muraena anguilla</name>
    <dbReference type="NCBI Taxonomy" id="7936"/>
    <lineage>
        <taxon>Eukaryota</taxon>
        <taxon>Metazoa</taxon>
        <taxon>Chordata</taxon>
        <taxon>Craniata</taxon>
        <taxon>Vertebrata</taxon>
        <taxon>Euteleostomi</taxon>
        <taxon>Actinopterygii</taxon>
        <taxon>Neopterygii</taxon>
        <taxon>Teleostei</taxon>
        <taxon>Anguilliformes</taxon>
        <taxon>Anguillidae</taxon>
        <taxon>Anguilla</taxon>
    </lineage>
</organism>
<reference evidence="1" key="1">
    <citation type="submission" date="2014-11" db="EMBL/GenBank/DDBJ databases">
        <authorList>
            <person name="Amaro Gonzalez C."/>
        </authorList>
    </citation>
    <scope>NUCLEOTIDE SEQUENCE</scope>
</reference>
<evidence type="ECO:0000313" key="1">
    <source>
        <dbReference type="EMBL" id="JAH86589.1"/>
    </source>
</evidence>
<name>A0A0E9W879_ANGAN</name>